<feature type="signal peptide" evidence="1">
    <location>
        <begin position="1"/>
        <end position="25"/>
    </location>
</feature>
<organism evidence="2 3">
    <name type="scientific">Roseateles oligotrophus</name>
    <dbReference type="NCBI Taxonomy" id="1769250"/>
    <lineage>
        <taxon>Bacteria</taxon>
        <taxon>Pseudomonadati</taxon>
        <taxon>Pseudomonadota</taxon>
        <taxon>Betaproteobacteria</taxon>
        <taxon>Burkholderiales</taxon>
        <taxon>Sphaerotilaceae</taxon>
        <taxon>Roseateles</taxon>
    </lineage>
</organism>
<accession>A0A840L4B7</accession>
<evidence type="ECO:0000256" key="1">
    <source>
        <dbReference type="SAM" id="SignalP"/>
    </source>
</evidence>
<evidence type="ECO:0000313" key="2">
    <source>
        <dbReference type="EMBL" id="MBB4841542.1"/>
    </source>
</evidence>
<dbReference type="Pfam" id="PF10048">
    <property type="entry name" value="DUF2282"/>
    <property type="match status" value="1"/>
</dbReference>
<evidence type="ECO:0000313" key="3">
    <source>
        <dbReference type="Proteomes" id="UP000562027"/>
    </source>
</evidence>
<dbReference type="AlphaFoldDB" id="A0A840L4B7"/>
<keyword evidence="3" id="KW-1185">Reference proteome</keyword>
<dbReference type="InterPro" id="IPR018740">
    <property type="entry name" value="DUF2282_membr"/>
</dbReference>
<name>A0A840L4B7_9BURK</name>
<gene>
    <name evidence="2" type="ORF">HNP55_000037</name>
</gene>
<reference evidence="2 3" key="1">
    <citation type="submission" date="2020-08" db="EMBL/GenBank/DDBJ databases">
        <title>Functional genomics of gut bacteria from endangered species of beetles.</title>
        <authorList>
            <person name="Carlos-Shanley C."/>
        </authorList>
    </citation>
    <scope>NUCLEOTIDE SEQUENCE [LARGE SCALE GENOMIC DNA]</scope>
    <source>
        <strain evidence="2 3">S00239</strain>
    </source>
</reference>
<comment type="caution">
    <text evidence="2">The sequence shown here is derived from an EMBL/GenBank/DDBJ whole genome shotgun (WGS) entry which is preliminary data.</text>
</comment>
<dbReference type="RefSeq" id="WP_184294791.1">
    <property type="nucleotide sequence ID" value="NZ_JACHLP010000001.1"/>
</dbReference>
<feature type="chain" id="PRO_5032879724" evidence="1">
    <location>
        <begin position="26"/>
        <end position="99"/>
    </location>
</feature>
<sequence length="99" mass="9815">MKTSAIVSSALASVLALGLLTPATAAEAKAAKEKCYGISKAGQNDCANLSGSHSCAGQATAAMTPDEWQYVAKGSCKSQQGLSAAEAKAALAAAKPKKS</sequence>
<proteinExistence type="predicted"/>
<keyword evidence="1" id="KW-0732">Signal</keyword>
<protein>
    <submittedName>
        <fullName evidence="2">Putative membrane protein</fullName>
    </submittedName>
</protein>
<dbReference type="Proteomes" id="UP000562027">
    <property type="component" value="Unassembled WGS sequence"/>
</dbReference>
<dbReference type="EMBL" id="JACHLP010000001">
    <property type="protein sequence ID" value="MBB4841542.1"/>
    <property type="molecule type" value="Genomic_DNA"/>
</dbReference>